<protein>
    <submittedName>
        <fullName evidence="1">Uncharacterized protein</fullName>
    </submittedName>
</protein>
<dbReference type="EMBL" id="LKEA01000016">
    <property type="protein sequence ID" value="ROW03112.1"/>
    <property type="molecule type" value="Genomic_DNA"/>
</dbReference>
<dbReference type="OrthoDB" id="5231745at2759"/>
<proteinExistence type="predicted"/>
<evidence type="ECO:0000313" key="2">
    <source>
        <dbReference type="Proteomes" id="UP000283895"/>
    </source>
</evidence>
<name>A0A423WI70_9PEZI</name>
<sequence length="155" mass="17529">MGRFWSRHLLYGETRRPASPMWARDPTYVPIFEEPIIAASPMWRSSLRLTNVPIFVDEYEPSSEPMWYREATHVPVCPCCIGVSTMSLSRLPSTCRQVSAECAGSETSSVRTTKPESPLTAALANIRLRRSVSSLGLRFKRSMRSLRHKASGLQR</sequence>
<organism evidence="1 2">
    <name type="scientific">Cytospora schulzeri</name>
    <dbReference type="NCBI Taxonomy" id="448051"/>
    <lineage>
        <taxon>Eukaryota</taxon>
        <taxon>Fungi</taxon>
        <taxon>Dikarya</taxon>
        <taxon>Ascomycota</taxon>
        <taxon>Pezizomycotina</taxon>
        <taxon>Sordariomycetes</taxon>
        <taxon>Sordariomycetidae</taxon>
        <taxon>Diaporthales</taxon>
        <taxon>Cytosporaceae</taxon>
        <taxon>Cytospora</taxon>
    </lineage>
</organism>
<dbReference type="AlphaFoldDB" id="A0A423WI70"/>
<keyword evidence="2" id="KW-1185">Reference proteome</keyword>
<reference evidence="1 2" key="1">
    <citation type="submission" date="2015-09" db="EMBL/GenBank/DDBJ databases">
        <title>Host preference determinants of Valsa canker pathogens revealed by comparative genomics.</title>
        <authorList>
            <person name="Yin Z."/>
            <person name="Huang L."/>
        </authorList>
    </citation>
    <scope>NUCLEOTIDE SEQUENCE [LARGE SCALE GENOMIC DNA]</scope>
    <source>
        <strain evidence="1 2">03-1</strain>
    </source>
</reference>
<comment type="caution">
    <text evidence="1">The sequence shown here is derived from an EMBL/GenBank/DDBJ whole genome shotgun (WGS) entry which is preliminary data.</text>
</comment>
<dbReference type="Proteomes" id="UP000283895">
    <property type="component" value="Unassembled WGS sequence"/>
</dbReference>
<accession>A0A423WI70</accession>
<gene>
    <name evidence="1" type="ORF">VMCG_05825</name>
</gene>
<evidence type="ECO:0000313" key="1">
    <source>
        <dbReference type="EMBL" id="ROW03112.1"/>
    </source>
</evidence>